<dbReference type="Pfam" id="PF06841">
    <property type="entry name" value="Phage_T4_gp19"/>
    <property type="match status" value="1"/>
</dbReference>
<reference evidence="1 2" key="1">
    <citation type="submission" date="2017-06" db="EMBL/GenBank/DDBJ databases">
        <authorList>
            <consortium name="Pathogen Informatics"/>
        </authorList>
    </citation>
    <scope>NUCLEOTIDE SEQUENCE [LARGE SCALE GENOMIC DNA]</scope>
    <source>
        <strain evidence="1 2">NCTC12149</strain>
    </source>
</reference>
<dbReference type="GO" id="GO:0005198">
    <property type="term" value="F:structural molecule activity"/>
    <property type="evidence" value="ECO:0007669"/>
    <property type="project" value="InterPro"/>
</dbReference>
<dbReference type="InterPro" id="IPR011747">
    <property type="entry name" value="CHP02241"/>
</dbReference>
<dbReference type="RefSeq" id="WP_093096913.1">
    <property type="nucleotide sequence ID" value="NZ_DAMDLF010000045.1"/>
</dbReference>
<dbReference type="KEGG" id="smiz:4412673_02305"/>
<gene>
    <name evidence="1" type="ORF">SAMEA4412673_02305</name>
</gene>
<evidence type="ECO:0000313" key="2">
    <source>
        <dbReference type="Proteomes" id="UP000215355"/>
    </source>
</evidence>
<dbReference type="PANTHER" id="PTHR38009">
    <property type="entry name" value="CONSERVED HYPOTHETICAL PHAGE TAIL PROTEIN"/>
    <property type="match status" value="1"/>
</dbReference>
<dbReference type="InterPro" id="IPR010667">
    <property type="entry name" value="Phage_T4_Gp19"/>
</dbReference>
<protein>
    <submittedName>
        <fullName evidence="1">Conserved hypothetical phage tail region protein</fullName>
    </submittedName>
</protein>
<dbReference type="PANTHER" id="PTHR38009:SF1">
    <property type="entry name" value="CONSERVED HYPOTHETICAL PHAGE TAIL PROTEIN"/>
    <property type="match status" value="1"/>
</dbReference>
<accession>A0AAJ4XDB1</accession>
<dbReference type="NCBIfam" id="TIGR02241">
    <property type="entry name" value="conserved hypothetical phage tail region protein"/>
    <property type="match status" value="1"/>
</dbReference>
<name>A0AAJ4XDB1_9SPHI</name>
<dbReference type="Proteomes" id="UP000215355">
    <property type="component" value="Chromosome 1"/>
</dbReference>
<dbReference type="EMBL" id="LT906468">
    <property type="protein sequence ID" value="SNV51195.1"/>
    <property type="molecule type" value="Genomic_DNA"/>
</dbReference>
<organism evidence="1 2">
    <name type="scientific">Sphingobacterium mizutaii</name>
    <dbReference type="NCBI Taxonomy" id="1010"/>
    <lineage>
        <taxon>Bacteria</taxon>
        <taxon>Pseudomonadati</taxon>
        <taxon>Bacteroidota</taxon>
        <taxon>Sphingobacteriia</taxon>
        <taxon>Sphingobacteriales</taxon>
        <taxon>Sphingobacteriaceae</taxon>
        <taxon>Sphingobacterium</taxon>
    </lineage>
</organism>
<dbReference type="AlphaFoldDB" id="A0AAJ4XDB1"/>
<sequence length="152" mass="17464">MADSLYQTVNFHFSVNFTLKGNKAVDIKFQSVSGLDSSIDIETIKEGGENRFEHVVPSRHKYGPLVLKRGLISPGSSAITDWLKKAFDDQVYETLETVVINLLDEEHQSIMHWKINNVWPRSWKLTELNAGRAEILIETLELNYNRLIFQKS</sequence>
<evidence type="ECO:0000313" key="1">
    <source>
        <dbReference type="EMBL" id="SNV51195.1"/>
    </source>
</evidence>
<proteinExistence type="predicted"/>